<evidence type="ECO:0000313" key="2">
    <source>
        <dbReference type="Proteomes" id="UP000027138"/>
    </source>
</evidence>
<protein>
    <submittedName>
        <fullName evidence="1">Uncharacterized protein</fullName>
    </submittedName>
</protein>
<evidence type="ECO:0000313" key="1">
    <source>
        <dbReference type="EMBL" id="KDP35855.1"/>
    </source>
</evidence>
<keyword evidence="2" id="KW-1185">Reference proteome</keyword>
<accession>A0A067KUA5</accession>
<dbReference type="Proteomes" id="UP000027138">
    <property type="component" value="Unassembled WGS sequence"/>
</dbReference>
<name>A0A067KUA5_JATCU</name>
<dbReference type="EMBL" id="KK914468">
    <property type="protein sequence ID" value="KDP35855.1"/>
    <property type="molecule type" value="Genomic_DNA"/>
</dbReference>
<dbReference type="AlphaFoldDB" id="A0A067KUA5"/>
<gene>
    <name evidence="1" type="ORF">JCGZ_10594</name>
</gene>
<sequence length="71" mass="7936">MSTSDDDDEELELKQAIPMTYKMPKEAKYDGNGDPKLCHTANSCVTQLFLDEQLRDAAVPDEQLHDAPVLV</sequence>
<organism evidence="1 2">
    <name type="scientific">Jatropha curcas</name>
    <name type="common">Barbados nut</name>
    <dbReference type="NCBI Taxonomy" id="180498"/>
    <lineage>
        <taxon>Eukaryota</taxon>
        <taxon>Viridiplantae</taxon>
        <taxon>Streptophyta</taxon>
        <taxon>Embryophyta</taxon>
        <taxon>Tracheophyta</taxon>
        <taxon>Spermatophyta</taxon>
        <taxon>Magnoliopsida</taxon>
        <taxon>eudicotyledons</taxon>
        <taxon>Gunneridae</taxon>
        <taxon>Pentapetalae</taxon>
        <taxon>rosids</taxon>
        <taxon>fabids</taxon>
        <taxon>Malpighiales</taxon>
        <taxon>Euphorbiaceae</taxon>
        <taxon>Crotonoideae</taxon>
        <taxon>Jatropheae</taxon>
        <taxon>Jatropha</taxon>
    </lineage>
</organism>
<reference evidence="1 2" key="1">
    <citation type="journal article" date="2014" name="PLoS ONE">
        <title>Global Analysis of Gene Expression Profiles in Physic Nut (Jatropha curcas L.) Seedlings Exposed to Salt Stress.</title>
        <authorList>
            <person name="Zhang L."/>
            <person name="Zhang C."/>
            <person name="Wu P."/>
            <person name="Chen Y."/>
            <person name="Li M."/>
            <person name="Jiang H."/>
            <person name="Wu G."/>
        </authorList>
    </citation>
    <scope>NUCLEOTIDE SEQUENCE [LARGE SCALE GENOMIC DNA]</scope>
    <source>
        <strain evidence="2">cv. GZQX0401</strain>
        <tissue evidence="1">Young leaves</tissue>
    </source>
</reference>
<proteinExistence type="predicted"/>